<keyword evidence="2" id="KW-1185">Reference proteome</keyword>
<reference evidence="1 2" key="1">
    <citation type="submission" date="2024-03" db="EMBL/GenBank/DDBJ databases">
        <title>Complete Genome Sequence and Annotation of Ignatzschineria larvae DSM 13226.</title>
        <authorList>
            <person name="Cantrell E."/>
            <person name="Burcham Z.M."/>
        </authorList>
    </citation>
    <scope>NUCLEOTIDE SEQUENCE [LARGE SCALE GENOMIC DNA]</scope>
    <source>
        <strain evidence="1 2">DSM 13226</strain>
    </source>
</reference>
<dbReference type="SUPFAM" id="SSF143011">
    <property type="entry name" value="RelE-like"/>
    <property type="match status" value="1"/>
</dbReference>
<dbReference type="Gene3D" id="3.30.2310.20">
    <property type="entry name" value="RelE-like"/>
    <property type="match status" value="1"/>
</dbReference>
<dbReference type="RefSeq" id="WP_026879399.1">
    <property type="nucleotide sequence ID" value="NZ_AZOD01000039.1"/>
</dbReference>
<name>A0ABZ3C1I9_9GAMM</name>
<sequence>MNWDVYFSERFEKWLLQQDIKIQEDIMAYIGLLEKRGPQLSRPYADTIQGSQFPNMKELRVQSQGNPYRLFFAFNPQREAIILIADNKKGWKDQDFYKKWVPIADQLFATELDEN</sequence>
<dbReference type="Pfam" id="PF05973">
    <property type="entry name" value="Gp49"/>
    <property type="match status" value="1"/>
</dbReference>
<organism evidence="1 2">
    <name type="scientific">Ignatzschineria larvae DSM 13226</name>
    <dbReference type="NCBI Taxonomy" id="1111732"/>
    <lineage>
        <taxon>Bacteria</taxon>
        <taxon>Pseudomonadati</taxon>
        <taxon>Pseudomonadota</taxon>
        <taxon>Gammaproteobacteria</taxon>
        <taxon>Cardiobacteriales</taxon>
        <taxon>Ignatzschineriaceae</taxon>
        <taxon>Ignatzschineria</taxon>
    </lineage>
</organism>
<evidence type="ECO:0000313" key="2">
    <source>
        <dbReference type="Proteomes" id="UP001449178"/>
    </source>
</evidence>
<dbReference type="EMBL" id="CP150637">
    <property type="protein sequence ID" value="WZW87888.1"/>
    <property type="molecule type" value="Genomic_DNA"/>
</dbReference>
<dbReference type="Proteomes" id="UP001449178">
    <property type="component" value="Chromosome"/>
</dbReference>
<gene>
    <name evidence="1" type="ORF">WMO13_00470</name>
</gene>
<proteinExistence type="predicted"/>
<protein>
    <submittedName>
        <fullName evidence="1">Type II toxin-antitoxin system RelE/ParE family toxin</fullName>
    </submittedName>
</protein>
<dbReference type="InterPro" id="IPR009241">
    <property type="entry name" value="HigB-like"/>
</dbReference>
<dbReference type="InterPro" id="IPR035093">
    <property type="entry name" value="RelE/ParE_toxin_dom_sf"/>
</dbReference>
<evidence type="ECO:0000313" key="1">
    <source>
        <dbReference type="EMBL" id="WZW87888.1"/>
    </source>
</evidence>
<accession>A0ABZ3C1I9</accession>